<keyword evidence="2" id="KW-0560">Oxidoreductase</keyword>
<dbReference type="GO" id="GO:0016491">
    <property type="term" value="F:oxidoreductase activity"/>
    <property type="evidence" value="ECO:0007669"/>
    <property type="project" value="UniProtKB-KW"/>
</dbReference>
<dbReference type="OrthoDB" id="335726at2"/>
<keyword evidence="4" id="KW-1185">Reference proteome</keyword>
<dbReference type="Pfam" id="PF00106">
    <property type="entry name" value="adh_short"/>
    <property type="match status" value="1"/>
</dbReference>
<gene>
    <name evidence="3" type="ORF">B1A74_05050</name>
</gene>
<dbReference type="PANTHER" id="PTHR44196:SF3">
    <property type="entry name" value="SHORT CHAIN DEHYDROGENASE FAMILY PROTEIN"/>
    <property type="match status" value="1"/>
</dbReference>
<accession>A0A1V2ZZW5</accession>
<sequence length="253" mass="27125">MNPLNNVVIFGATSAIASAVARRLASSGARLFCVARNPERLESLLADLRVRGDDAAGERIRGLAADPADPATHADAWAAAREHLGEVDAALLAWGSLPDPAACHDSVEATEEALRINGTSAVALLTRIAPDFEAQGHGVIGAIGSVAGDRGRQSNYVYGTAKGMLATFLQGLRHRLAPAGVDVVTIKPGFVRTPMTEGFNRAGALWAEPDRVAGGILRALRRGHAVAYVPWFWRIIMLIIRNFPDWLFRHLRL</sequence>
<dbReference type="PRINTS" id="PR00081">
    <property type="entry name" value="GDHRDH"/>
</dbReference>
<organism evidence="3 4">
    <name type="scientific">Thioalkalivibrio halophilus</name>
    <dbReference type="NCBI Taxonomy" id="252474"/>
    <lineage>
        <taxon>Bacteria</taxon>
        <taxon>Pseudomonadati</taxon>
        <taxon>Pseudomonadota</taxon>
        <taxon>Gammaproteobacteria</taxon>
        <taxon>Chromatiales</taxon>
        <taxon>Ectothiorhodospiraceae</taxon>
        <taxon>Thioalkalivibrio</taxon>
    </lineage>
</organism>
<dbReference type="STRING" id="252474.B1A74_05050"/>
<dbReference type="EMBL" id="MUZR01000013">
    <property type="protein sequence ID" value="OOC10644.1"/>
    <property type="molecule type" value="Genomic_DNA"/>
</dbReference>
<comment type="similarity">
    <text evidence="1">Belongs to the short-chain dehydrogenases/reductases (SDR) family.</text>
</comment>
<dbReference type="SUPFAM" id="SSF51735">
    <property type="entry name" value="NAD(P)-binding Rossmann-fold domains"/>
    <property type="match status" value="1"/>
</dbReference>
<dbReference type="GO" id="GO:0016020">
    <property type="term" value="C:membrane"/>
    <property type="evidence" value="ECO:0007669"/>
    <property type="project" value="TreeGrafter"/>
</dbReference>
<dbReference type="CDD" id="cd05233">
    <property type="entry name" value="SDR_c"/>
    <property type="match status" value="1"/>
</dbReference>
<dbReference type="Gene3D" id="3.40.50.720">
    <property type="entry name" value="NAD(P)-binding Rossmann-like Domain"/>
    <property type="match status" value="1"/>
</dbReference>
<dbReference type="InterPro" id="IPR002347">
    <property type="entry name" value="SDR_fam"/>
</dbReference>
<dbReference type="NCBIfam" id="NF005489">
    <property type="entry name" value="PRK07102.1"/>
    <property type="match status" value="1"/>
</dbReference>
<dbReference type="RefSeq" id="WP_077243955.1">
    <property type="nucleotide sequence ID" value="NZ_MUZR01000013.1"/>
</dbReference>
<dbReference type="Proteomes" id="UP000189177">
    <property type="component" value="Unassembled WGS sequence"/>
</dbReference>
<dbReference type="PANTHER" id="PTHR44196">
    <property type="entry name" value="DEHYDROGENASE/REDUCTASE SDR FAMILY MEMBER 7B"/>
    <property type="match status" value="1"/>
</dbReference>
<protein>
    <submittedName>
        <fullName evidence="3">Short-chain dehydrogenase</fullName>
    </submittedName>
</protein>
<name>A0A1V2ZZW5_9GAMM</name>
<dbReference type="AlphaFoldDB" id="A0A1V2ZZW5"/>
<proteinExistence type="inferred from homology"/>
<evidence type="ECO:0000313" key="3">
    <source>
        <dbReference type="EMBL" id="OOC10644.1"/>
    </source>
</evidence>
<evidence type="ECO:0000256" key="2">
    <source>
        <dbReference type="ARBA" id="ARBA00023002"/>
    </source>
</evidence>
<reference evidence="3 4" key="1">
    <citation type="submission" date="2017-02" db="EMBL/GenBank/DDBJ databases">
        <title>Genomic diversity within the haloalkaliphilic genus Thioalkalivibrio.</title>
        <authorList>
            <person name="Ahn A.-C."/>
            <person name="Meier-Kolthoff J."/>
            <person name="Overmars L."/>
            <person name="Richter M."/>
            <person name="Woyke T."/>
            <person name="Sorokin D.Y."/>
            <person name="Muyzer G."/>
        </authorList>
    </citation>
    <scope>NUCLEOTIDE SEQUENCE [LARGE SCALE GENOMIC DNA]</scope>
    <source>
        <strain evidence="3 4">HL17</strain>
    </source>
</reference>
<dbReference type="InterPro" id="IPR036291">
    <property type="entry name" value="NAD(P)-bd_dom_sf"/>
</dbReference>
<evidence type="ECO:0000313" key="4">
    <source>
        <dbReference type="Proteomes" id="UP000189177"/>
    </source>
</evidence>
<comment type="caution">
    <text evidence="3">The sequence shown here is derived from an EMBL/GenBank/DDBJ whole genome shotgun (WGS) entry which is preliminary data.</text>
</comment>
<evidence type="ECO:0000256" key="1">
    <source>
        <dbReference type="ARBA" id="ARBA00006484"/>
    </source>
</evidence>